<protein>
    <recommendedName>
        <fullName evidence="5">F-box domain-containing protein</fullName>
    </recommendedName>
</protein>
<name>A0A6P8BI84_PYRGI</name>
<reference evidence="4" key="1">
    <citation type="journal article" date="2019" name="Mol. Biol. Evol.">
        <title>Blast fungal genomes show frequent chromosomal changes, gene gains and losses, and effector gene turnover.</title>
        <authorList>
            <person name="Gomez Luciano L.B."/>
            <person name="Jason Tsai I."/>
            <person name="Chuma I."/>
            <person name="Tosa Y."/>
            <person name="Chen Y.H."/>
            <person name="Li J.Y."/>
            <person name="Li M.Y."/>
            <person name="Jade Lu M.Y."/>
            <person name="Nakayashiki H."/>
            <person name="Li W.H."/>
        </authorList>
    </citation>
    <scope>NUCLEOTIDE SEQUENCE</scope>
    <source>
        <strain evidence="4">NI907</strain>
    </source>
</reference>
<dbReference type="AlphaFoldDB" id="A0A6P8BI84"/>
<keyword evidence="2" id="KW-0812">Transmembrane</keyword>
<proteinExistence type="predicted"/>
<feature type="transmembrane region" description="Helical" evidence="2">
    <location>
        <begin position="16"/>
        <end position="34"/>
    </location>
</feature>
<keyword evidence="2" id="KW-1133">Transmembrane helix</keyword>
<feature type="compositionally biased region" description="Polar residues" evidence="1">
    <location>
        <begin position="138"/>
        <end position="147"/>
    </location>
</feature>
<dbReference type="RefSeq" id="XP_030986756.1">
    <property type="nucleotide sequence ID" value="XM_031122520.1"/>
</dbReference>
<evidence type="ECO:0000256" key="2">
    <source>
        <dbReference type="SAM" id="Phobius"/>
    </source>
</evidence>
<feature type="compositionally biased region" description="Polar residues" evidence="1">
    <location>
        <begin position="394"/>
        <end position="410"/>
    </location>
</feature>
<feature type="compositionally biased region" description="Polar residues" evidence="1">
    <location>
        <begin position="440"/>
        <end position="451"/>
    </location>
</feature>
<evidence type="ECO:0000313" key="4">
    <source>
        <dbReference type="RefSeq" id="XP_030986756.1"/>
    </source>
</evidence>
<keyword evidence="2" id="KW-0472">Membrane</keyword>
<organism evidence="3 4">
    <name type="scientific">Pyricularia grisea</name>
    <name type="common">Crabgrass-specific blast fungus</name>
    <name type="synonym">Magnaporthe grisea</name>
    <dbReference type="NCBI Taxonomy" id="148305"/>
    <lineage>
        <taxon>Eukaryota</taxon>
        <taxon>Fungi</taxon>
        <taxon>Dikarya</taxon>
        <taxon>Ascomycota</taxon>
        <taxon>Pezizomycotina</taxon>
        <taxon>Sordariomycetes</taxon>
        <taxon>Sordariomycetidae</taxon>
        <taxon>Magnaporthales</taxon>
        <taxon>Pyriculariaceae</taxon>
        <taxon>Pyricularia</taxon>
    </lineage>
</organism>
<reference evidence="4" key="2">
    <citation type="submission" date="2019-10" db="EMBL/GenBank/DDBJ databases">
        <authorList>
            <consortium name="NCBI Genome Project"/>
        </authorList>
    </citation>
    <scope>NUCLEOTIDE SEQUENCE</scope>
    <source>
        <strain evidence="4">NI907</strain>
    </source>
</reference>
<feature type="compositionally biased region" description="Low complexity" evidence="1">
    <location>
        <begin position="411"/>
        <end position="439"/>
    </location>
</feature>
<feature type="region of interest" description="Disordered" evidence="1">
    <location>
        <begin position="383"/>
        <end position="461"/>
    </location>
</feature>
<dbReference type="Proteomes" id="UP000515153">
    <property type="component" value="Unplaced"/>
</dbReference>
<dbReference type="KEGG" id="pgri:PgNI_02454"/>
<evidence type="ECO:0008006" key="5">
    <source>
        <dbReference type="Google" id="ProtNLM"/>
    </source>
</evidence>
<keyword evidence="3" id="KW-1185">Reference proteome</keyword>
<evidence type="ECO:0000313" key="3">
    <source>
        <dbReference type="Proteomes" id="UP000515153"/>
    </source>
</evidence>
<feature type="compositionally biased region" description="Low complexity" evidence="1">
    <location>
        <begin position="452"/>
        <end position="461"/>
    </location>
</feature>
<sequence>MAAAWVYLIEDKTSSAMLQLVVIVFAIWALQFIIPETKRQRQRKLLREWDILPNGSAKQNSLTTLKSKGHEHILTKSRSLQVLLPSGLYGRETYTREDAISHLIAQQQREGPKPRQEPTASPAPQYTLVPSERPLPSREQSCVSGHSSVALTPRNHAVVPSRQQPIPPMPAQQPILLVPQPRKKKTPARLSHMPSEFLRMVASQLPPLALMCFAVTCRAAYAASRDRFTTIGSLDLLATEAFLLLWERELERHVYCHGCMRLHAFHAEGKEVTLRRCPRQAEDFRLGRYTLPYLVARLAVNRHMYGERCGVPLHVLRMCRRVDEPAPGVEDDGWAVMQTVQARVTSDGELVVASTWTLYKRIGAFPRPGGPTPTIKSRTKSITEGKFGFGSNGGLSRTTTIGRTQSNGRPQSTTISRAQSTSRTATTSRTQSTSRPQSIGRAQTTHTSWPQSFSRTPSFSRASSFSRTRKLVDKVTIRTDEMQEDQVAAGEYQIFERAVGRFSEHLAVCPSTHQWDAYRVMSGKVAEFADPRQLEPAYGAVRSCLKCLTDYEVNIIEGVAPDQFGRYHDKRHTAHINGNGNGNINGIHIPDEDDGKRVLHTDWVLSMTKYCYLGGCRSPFEERWPGGSGNGLDGRRTPEKGATVRDMWLRGDGRVGTVEKLAEVAGVVELRKEQLKRSFRSMP</sequence>
<accession>A0A6P8BI84</accession>
<evidence type="ECO:0000256" key="1">
    <source>
        <dbReference type="SAM" id="MobiDB-lite"/>
    </source>
</evidence>
<reference evidence="4" key="3">
    <citation type="submission" date="2025-08" db="UniProtKB">
        <authorList>
            <consortium name="RefSeq"/>
        </authorList>
    </citation>
    <scope>IDENTIFICATION</scope>
    <source>
        <strain evidence="4">NI907</strain>
    </source>
</reference>
<dbReference type="GeneID" id="41957432"/>
<feature type="region of interest" description="Disordered" evidence="1">
    <location>
        <begin position="106"/>
        <end position="147"/>
    </location>
</feature>
<gene>
    <name evidence="4" type="ORF">PgNI_02454</name>
</gene>